<dbReference type="PROSITE" id="PS51186">
    <property type="entry name" value="GNAT"/>
    <property type="match status" value="1"/>
</dbReference>
<dbReference type="GO" id="GO:0016747">
    <property type="term" value="F:acyltransferase activity, transferring groups other than amino-acyl groups"/>
    <property type="evidence" value="ECO:0007669"/>
    <property type="project" value="InterPro"/>
</dbReference>
<feature type="domain" description="N-acetyltransferase" evidence="3">
    <location>
        <begin position="6"/>
        <end position="166"/>
    </location>
</feature>
<accession>A9IE12</accession>
<evidence type="ECO:0000259" key="3">
    <source>
        <dbReference type="PROSITE" id="PS51186"/>
    </source>
</evidence>
<dbReference type="Proteomes" id="UP000001225">
    <property type="component" value="Chromosome"/>
</dbReference>
<evidence type="ECO:0000313" key="4">
    <source>
        <dbReference type="EMBL" id="CAP41661.1"/>
    </source>
</evidence>
<dbReference type="InterPro" id="IPR000182">
    <property type="entry name" value="GNAT_dom"/>
</dbReference>
<dbReference type="Gene3D" id="3.40.630.30">
    <property type="match status" value="1"/>
</dbReference>
<dbReference type="EMBL" id="AM902716">
    <property type="protein sequence ID" value="CAP41661.1"/>
    <property type="molecule type" value="Genomic_DNA"/>
</dbReference>
<dbReference type="PANTHER" id="PTHR43877">
    <property type="entry name" value="AMINOALKYLPHOSPHONATE N-ACETYLTRANSFERASE-RELATED-RELATED"/>
    <property type="match status" value="1"/>
</dbReference>
<dbReference type="KEGG" id="bpt:Bpet1326"/>
<keyword evidence="2" id="KW-0012">Acyltransferase</keyword>
<dbReference type="STRING" id="94624.Bpet1326"/>
<evidence type="ECO:0000313" key="5">
    <source>
        <dbReference type="Proteomes" id="UP000001225"/>
    </source>
</evidence>
<evidence type="ECO:0000256" key="1">
    <source>
        <dbReference type="ARBA" id="ARBA00022679"/>
    </source>
</evidence>
<keyword evidence="5" id="KW-1185">Reference proteome</keyword>
<evidence type="ECO:0000256" key="2">
    <source>
        <dbReference type="ARBA" id="ARBA00023315"/>
    </source>
</evidence>
<keyword evidence="1" id="KW-0808">Transferase</keyword>
<name>A9IE12_BORPD</name>
<dbReference type="Pfam" id="PF00583">
    <property type="entry name" value="Acetyltransf_1"/>
    <property type="match status" value="1"/>
</dbReference>
<proteinExistence type="predicted"/>
<reference evidence="4 5" key="1">
    <citation type="journal article" date="2008" name="BMC Genomics">
        <title>The missing link: Bordetella petrii is endowed with both the metabolic versatility of environmental bacteria and virulence traits of pathogenic Bordetellae.</title>
        <authorList>
            <person name="Gross R."/>
            <person name="Guzman C.A."/>
            <person name="Sebaihia M."/>
            <person name="Martins Dos Santos V.A."/>
            <person name="Pieper D.H."/>
            <person name="Koebnik R."/>
            <person name="Lechner M."/>
            <person name="Bartels D."/>
            <person name="Buhrmester J."/>
            <person name="Choudhuri J.V."/>
            <person name="Ebensen T."/>
            <person name="Gaigalat L."/>
            <person name="Herrmann S."/>
            <person name="Khachane A.N."/>
            <person name="Larisch C."/>
            <person name="Link S."/>
            <person name="Linke B."/>
            <person name="Meyer F."/>
            <person name="Mormann S."/>
            <person name="Nakunst D."/>
            <person name="Rueckert C."/>
            <person name="Schneiker-Bekel S."/>
            <person name="Schulze K."/>
            <person name="Vorhoelter F.J."/>
            <person name="Yevsa T."/>
            <person name="Engle J.T."/>
            <person name="Goldman W.E."/>
            <person name="Puehler A."/>
            <person name="Goebel U.B."/>
            <person name="Goesmann A."/>
            <person name="Bloecker H."/>
            <person name="Kaiser O."/>
            <person name="Martinez-Arias R."/>
        </authorList>
    </citation>
    <scope>NUCLEOTIDE SEQUENCE [LARGE SCALE GENOMIC DNA]</scope>
    <source>
        <strain evidence="5">ATCC BAA-461 / DSM 12804 / CCUG 43448 / CIP 107267 / Se-1111R</strain>
    </source>
</reference>
<dbReference type="SUPFAM" id="SSF55729">
    <property type="entry name" value="Acyl-CoA N-acyltransferases (Nat)"/>
    <property type="match status" value="1"/>
</dbReference>
<sequence>MPITQLKIRGAAQADIDVLISLRAYLLDGNEGTGYASRNADESRRWKAAYKVWLSQVLEADDRTHIIVADNDGEVVGCATGIIDRRAPAPDCISGWCGWVQSMVVSPSWRRMGIAESLMHELLQWFSLLGVTKVVLESTQVAEAMYQKLGFSPNSERLLSFSGGRP</sequence>
<protein>
    <submittedName>
        <fullName evidence="4">Probable acetyltransferase</fullName>
    </submittedName>
</protein>
<dbReference type="InterPro" id="IPR050832">
    <property type="entry name" value="Bact_Acetyltransf"/>
</dbReference>
<dbReference type="CDD" id="cd04301">
    <property type="entry name" value="NAT_SF"/>
    <property type="match status" value="1"/>
</dbReference>
<dbReference type="eggNOG" id="COG0456">
    <property type="taxonomic scope" value="Bacteria"/>
</dbReference>
<dbReference type="AlphaFoldDB" id="A9IE12"/>
<organism evidence="4 5">
    <name type="scientific">Bordetella petrii (strain ATCC BAA-461 / DSM 12804 / CCUG 43448 / CIP 107267 / Se-1111R)</name>
    <dbReference type="NCBI Taxonomy" id="340100"/>
    <lineage>
        <taxon>Bacteria</taxon>
        <taxon>Pseudomonadati</taxon>
        <taxon>Pseudomonadota</taxon>
        <taxon>Betaproteobacteria</taxon>
        <taxon>Burkholderiales</taxon>
        <taxon>Alcaligenaceae</taxon>
        <taxon>Bordetella</taxon>
    </lineage>
</organism>
<dbReference type="InterPro" id="IPR016181">
    <property type="entry name" value="Acyl_CoA_acyltransferase"/>
</dbReference>
<gene>
    <name evidence="4" type="ordered locus">Bpet1326</name>
</gene>